<name>A0A1G8CKB4_9VIBR</name>
<keyword evidence="1" id="KW-1133">Transmembrane helix</keyword>
<keyword evidence="3" id="KW-1185">Reference proteome</keyword>
<evidence type="ECO:0000256" key="1">
    <source>
        <dbReference type="SAM" id="Phobius"/>
    </source>
</evidence>
<evidence type="ECO:0000313" key="3">
    <source>
        <dbReference type="Proteomes" id="UP000198854"/>
    </source>
</evidence>
<dbReference type="STRING" id="861298.SAMN04488136_116111"/>
<organism evidence="2 3">
    <name type="scientific">Vibrio xiamenensis</name>
    <dbReference type="NCBI Taxonomy" id="861298"/>
    <lineage>
        <taxon>Bacteria</taxon>
        <taxon>Pseudomonadati</taxon>
        <taxon>Pseudomonadota</taxon>
        <taxon>Gammaproteobacteria</taxon>
        <taxon>Vibrionales</taxon>
        <taxon>Vibrionaceae</taxon>
        <taxon>Vibrio</taxon>
    </lineage>
</organism>
<protein>
    <submittedName>
        <fullName evidence="2">Uncharacterized protein</fullName>
    </submittedName>
</protein>
<accession>A0A1G8CKB4</accession>
<proteinExistence type="predicted"/>
<reference evidence="2 3" key="1">
    <citation type="submission" date="2016-10" db="EMBL/GenBank/DDBJ databases">
        <authorList>
            <person name="de Groot N.N."/>
        </authorList>
    </citation>
    <scope>NUCLEOTIDE SEQUENCE [LARGE SCALE GENOMIC DNA]</scope>
    <source>
        <strain evidence="2 3">CGMCC 1.10228</strain>
    </source>
</reference>
<dbReference type="Proteomes" id="UP000198854">
    <property type="component" value="Unassembled WGS sequence"/>
</dbReference>
<keyword evidence="1" id="KW-0472">Membrane</keyword>
<dbReference type="EMBL" id="FNDD01000016">
    <property type="protein sequence ID" value="SDH45836.1"/>
    <property type="molecule type" value="Genomic_DNA"/>
</dbReference>
<keyword evidence="1" id="KW-0812">Transmembrane</keyword>
<evidence type="ECO:0000313" key="2">
    <source>
        <dbReference type="EMBL" id="SDH45836.1"/>
    </source>
</evidence>
<sequence length="85" mass="9665">MKNKKTIISASLLGQVERCPYCAYLDQKGYVGNAESRNAVKRGNEYHDKMNSKMEDYRPVSFNRLIATALALVIVALMYIASRYL</sequence>
<dbReference type="AlphaFoldDB" id="A0A1G8CKB4"/>
<gene>
    <name evidence="2" type="ORF">SAMN04488136_116111</name>
</gene>
<feature type="transmembrane region" description="Helical" evidence="1">
    <location>
        <begin position="62"/>
        <end position="81"/>
    </location>
</feature>